<dbReference type="Gene3D" id="3.50.50.60">
    <property type="entry name" value="FAD/NAD(P)-binding domain"/>
    <property type="match status" value="2"/>
</dbReference>
<dbReference type="AlphaFoldDB" id="A0A4Y4BCG7"/>
<dbReference type="SUPFAM" id="SSF54373">
    <property type="entry name" value="FAD-linked reductases, C-terminal domain"/>
    <property type="match status" value="1"/>
</dbReference>
<organism evidence="4 5">
    <name type="scientific">Microbacterium maritypicum</name>
    <name type="common">Microbacterium liquefaciens</name>
    <dbReference type="NCBI Taxonomy" id="33918"/>
    <lineage>
        <taxon>Bacteria</taxon>
        <taxon>Bacillati</taxon>
        <taxon>Actinomycetota</taxon>
        <taxon>Actinomycetes</taxon>
        <taxon>Micrococcales</taxon>
        <taxon>Microbacteriaceae</taxon>
        <taxon>Microbacterium</taxon>
    </lineage>
</organism>
<dbReference type="InterPro" id="IPR036188">
    <property type="entry name" value="FAD/NAD-bd_sf"/>
</dbReference>
<dbReference type="InterPro" id="IPR050281">
    <property type="entry name" value="Flavin_monoamine_oxidase"/>
</dbReference>
<comment type="caution">
    <text evidence="4">The sequence shown here is derived from an EMBL/GenBank/DDBJ whole genome shotgun (WGS) entry which is preliminary data.</text>
</comment>
<dbReference type="InterPro" id="IPR006311">
    <property type="entry name" value="TAT_signal"/>
</dbReference>
<dbReference type="PROSITE" id="PS51257">
    <property type="entry name" value="PROKAR_LIPOPROTEIN"/>
    <property type="match status" value="1"/>
</dbReference>
<dbReference type="RefSeq" id="WP_141387283.1">
    <property type="nucleotide sequence ID" value="NZ_BJNQ01000018.1"/>
</dbReference>
<feature type="chain" id="PRO_5021418504" description="Amine oxidase domain-containing protein" evidence="2">
    <location>
        <begin position="23"/>
        <end position="450"/>
    </location>
</feature>
<dbReference type="PRINTS" id="PR00419">
    <property type="entry name" value="ADXRDTASE"/>
</dbReference>
<feature type="signal peptide" evidence="2">
    <location>
        <begin position="1"/>
        <end position="22"/>
    </location>
</feature>
<dbReference type="Proteomes" id="UP000317410">
    <property type="component" value="Unassembled WGS sequence"/>
</dbReference>
<dbReference type="PANTHER" id="PTHR10742">
    <property type="entry name" value="FLAVIN MONOAMINE OXIDASE"/>
    <property type="match status" value="1"/>
</dbReference>
<dbReference type="GO" id="GO:0016491">
    <property type="term" value="F:oxidoreductase activity"/>
    <property type="evidence" value="ECO:0007669"/>
    <property type="project" value="InterPro"/>
</dbReference>
<dbReference type="Pfam" id="PF01593">
    <property type="entry name" value="Amino_oxidase"/>
    <property type="match status" value="2"/>
</dbReference>
<evidence type="ECO:0000313" key="4">
    <source>
        <dbReference type="EMBL" id="GEC76343.1"/>
    </source>
</evidence>
<dbReference type="PANTHER" id="PTHR10742:SF410">
    <property type="entry name" value="LYSINE-SPECIFIC HISTONE DEMETHYLASE 2"/>
    <property type="match status" value="1"/>
</dbReference>
<evidence type="ECO:0000256" key="2">
    <source>
        <dbReference type="SAM" id="SignalP"/>
    </source>
</evidence>
<evidence type="ECO:0000313" key="5">
    <source>
        <dbReference type="Proteomes" id="UP000317410"/>
    </source>
</evidence>
<name>A0A4Y4BCG7_MICMQ</name>
<feature type="region of interest" description="Disordered" evidence="1">
    <location>
        <begin position="23"/>
        <end position="52"/>
    </location>
</feature>
<sequence>MRITRRTLLLGAGAGVASVLLASCTPEPTPTPTPTRTREPEPPPGVPAAAGSIRSTWTTDPYALGAASFTPVGVLAGTRLALGAPVNARLFFAGEATDEDAPGTLRGAISSGTRAAEELLVPATSGERVAVVGAGLAGATAAAVLAEGGMEVTVFEARDRVGGRMHSRVDDSWPLPVQLGAWLFGTDDAEVLDLMSSGDVGVVELAGQLWHGSEGDLDPIDPQPFDAAMTAAQAAPEDSSVTDALTAAGIDPSDPATAALLAILAARTGAGADELSSWFAPPLPMSDPKAATGDVAPFIEQALDGVKVGLNSPVARLAYDDSGVSVRLGTGEALSFDRVIVTVPLGVLQDRSIEFDPPLPFSNRGAISALGMGAIETVWLRWDEPFWENDEAIWHSVGADVAIATWINLRPATGENVLVGIVGGAAAAEFAKLDEDEAIEAALASLALYV</sequence>
<dbReference type="PROSITE" id="PS51318">
    <property type="entry name" value="TAT"/>
    <property type="match status" value="1"/>
</dbReference>
<dbReference type="SUPFAM" id="SSF51905">
    <property type="entry name" value="FAD/NAD(P)-binding domain"/>
    <property type="match status" value="2"/>
</dbReference>
<protein>
    <recommendedName>
        <fullName evidence="3">Amine oxidase domain-containing protein</fullName>
    </recommendedName>
</protein>
<keyword evidence="2" id="KW-0732">Signal</keyword>
<reference evidence="4 5" key="1">
    <citation type="submission" date="2019-06" db="EMBL/GenBank/DDBJ databases">
        <title>Whole genome shotgun sequence of Microbacterium liquefaciens NBRC 15037.</title>
        <authorList>
            <person name="Hosoyama A."/>
            <person name="Uohara A."/>
            <person name="Ohji S."/>
            <person name="Ichikawa N."/>
        </authorList>
    </citation>
    <scope>NUCLEOTIDE SEQUENCE [LARGE SCALE GENOMIC DNA]</scope>
    <source>
        <strain evidence="4 5">NBRC 15037</strain>
    </source>
</reference>
<feature type="domain" description="Amine oxidase" evidence="3">
    <location>
        <begin position="293"/>
        <end position="447"/>
    </location>
</feature>
<gene>
    <name evidence="4" type="ORF">MLI01_24880</name>
</gene>
<evidence type="ECO:0000256" key="1">
    <source>
        <dbReference type="SAM" id="MobiDB-lite"/>
    </source>
</evidence>
<dbReference type="InterPro" id="IPR002937">
    <property type="entry name" value="Amino_oxidase"/>
</dbReference>
<feature type="domain" description="Amine oxidase" evidence="3">
    <location>
        <begin position="52"/>
        <end position="120"/>
    </location>
</feature>
<dbReference type="Pfam" id="PF13450">
    <property type="entry name" value="NAD_binding_8"/>
    <property type="match status" value="1"/>
</dbReference>
<accession>A0A4Y4BCG7</accession>
<proteinExistence type="predicted"/>
<evidence type="ECO:0000259" key="3">
    <source>
        <dbReference type="Pfam" id="PF01593"/>
    </source>
</evidence>
<dbReference type="EMBL" id="BJNQ01000018">
    <property type="protein sequence ID" value="GEC76343.1"/>
    <property type="molecule type" value="Genomic_DNA"/>
</dbReference>